<dbReference type="GO" id="GO:0003755">
    <property type="term" value="F:peptidyl-prolyl cis-trans isomerase activity"/>
    <property type="evidence" value="ECO:0007669"/>
    <property type="project" value="UniProtKB-KW"/>
</dbReference>
<dbReference type="AlphaFoldDB" id="A0A437AIE6"/>
<keyword evidence="4 6" id="KW-0697">Rotamase</keyword>
<dbReference type="Gene3D" id="1.20.120.1150">
    <property type="match status" value="1"/>
</dbReference>
<dbReference type="GO" id="GO:0008160">
    <property type="term" value="F:protein tyrosine phosphatase activator activity"/>
    <property type="evidence" value="ECO:0007669"/>
    <property type="project" value="TreeGrafter"/>
</dbReference>
<dbReference type="PANTHER" id="PTHR10012:SF5">
    <property type="entry name" value="SERINE_THREONINE-PROTEIN PHOSPHATASE 2A ACTIVATOR 2"/>
    <property type="match status" value="1"/>
</dbReference>
<proteinExistence type="inferred from homology"/>
<keyword evidence="5 6" id="KW-0413">Isomerase</keyword>
<sequence>MSLVINSSFTKTKAYREIKKFLLKINVQILREKQTESESVVSLLKNVKSIMENIPLKEKGRFANTALVDFYKELKGIDTGFENEIYFKSSFGNESRLDYGTGHEMNFLCFLKCLVDQNDMKLNEVFYTLKEYFRIIRFFIKKFDVEPAGSKGTWGLDDYQLLPFILGSGELLGNSISFTELMDNKEYCFGEALSYVIEVKGRDLSVYSPLLYSYKDYEWDKVNLELLKMYDESIFRSKVVNQHFIYTDNLSNEEIE</sequence>
<dbReference type="Pfam" id="PF03095">
    <property type="entry name" value="PTPA"/>
    <property type="match status" value="1"/>
</dbReference>
<dbReference type="GO" id="GO:0005737">
    <property type="term" value="C:cytoplasm"/>
    <property type="evidence" value="ECO:0007669"/>
    <property type="project" value="UniProtKB-SubCell"/>
</dbReference>
<comment type="function">
    <text evidence="6">PPIases accelerate the folding of proteins. It catalyzes the cis-trans isomerization of proline imidic peptide bonds in oligopeptides.</text>
</comment>
<evidence type="ECO:0000256" key="3">
    <source>
        <dbReference type="ARBA" id="ARBA00022490"/>
    </source>
</evidence>
<comment type="subcellular location">
    <subcellularLocation>
        <location evidence="2 6">Cytoplasm</location>
    </subcellularLocation>
</comment>
<dbReference type="VEuPathDB" id="MicrosporidiaDB:TUBRATIS_26520"/>
<dbReference type="InterPro" id="IPR043170">
    <property type="entry name" value="PTPA_C_lid"/>
</dbReference>
<dbReference type="OrthoDB" id="16120at2759"/>
<dbReference type="STRING" id="291195.A0A437AIE6"/>
<dbReference type="SUPFAM" id="SSF140984">
    <property type="entry name" value="PTPA-like"/>
    <property type="match status" value="1"/>
</dbReference>
<gene>
    <name evidence="7" type="ORF">TUBRATIS_26520</name>
</gene>
<comment type="similarity">
    <text evidence="6">Belongs to the PTPA-type PPIase family.</text>
</comment>
<dbReference type="InterPro" id="IPR037218">
    <property type="entry name" value="PTPA_sf"/>
</dbReference>
<dbReference type="GO" id="GO:0000159">
    <property type="term" value="C:protein phosphatase type 2A complex"/>
    <property type="evidence" value="ECO:0007669"/>
    <property type="project" value="TreeGrafter"/>
</dbReference>
<dbReference type="Proteomes" id="UP000282876">
    <property type="component" value="Unassembled WGS sequence"/>
</dbReference>
<evidence type="ECO:0000313" key="8">
    <source>
        <dbReference type="Proteomes" id="UP000282876"/>
    </source>
</evidence>
<keyword evidence="8" id="KW-1185">Reference proteome</keyword>
<dbReference type="GO" id="GO:0007052">
    <property type="term" value="P:mitotic spindle organization"/>
    <property type="evidence" value="ECO:0007669"/>
    <property type="project" value="TreeGrafter"/>
</dbReference>
<protein>
    <recommendedName>
        <fullName evidence="6">Serine/threonine-protein phosphatase 2A activator</fullName>
        <ecNumber evidence="6">5.2.1.8</ecNumber>
    </recommendedName>
    <alternativeName>
        <fullName evidence="6">Phosphotyrosyl phosphatase activator</fullName>
    </alternativeName>
</protein>
<comment type="caution">
    <text evidence="7">The sequence shown here is derived from an EMBL/GenBank/DDBJ whole genome shotgun (WGS) entry which is preliminary data.</text>
</comment>
<keyword evidence="3 6" id="KW-0963">Cytoplasm</keyword>
<evidence type="ECO:0000256" key="6">
    <source>
        <dbReference type="RuleBase" id="RU361210"/>
    </source>
</evidence>
<accession>A0A437AIE6</accession>
<dbReference type="GO" id="GO:0005634">
    <property type="term" value="C:nucleus"/>
    <property type="evidence" value="ECO:0007669"/>
    <property type="project" value="TreeGrafter"/>
</dbReference>
<organism evidence="7 8">
    <name type="scientific">Tubulinosema ratisbonensis</name>
    <dbReference type="NCBI Taxonomy" id="291195"/>
    <lineage>
        <taxon>Eukaryota</taxon>
        <taxon>Fungi</taxon>
        <taxon>Fungi incertae sedis</taxon>
        <taxon>Microsporidia</taxon>
        <taxon>Tubulinosematoidea</taxon>
        <taxon>Tubulinosematidae</taxon>
        <taxon>Tubulinosema</taxon>
    </lineage>
</organism>
<dbReference type="EMBL" id="RCSS01000722">
    <property type="protein sequence ID" value="RVD90912.1"/>
    <property type="molecule type" value="Genomic_DNA"/>
</dbReference>
<evidence type="ECO:0000256" key="5">
    <source>
        <dbReference type="ARBA" id="ARBA00023235"/>
    </source>
</evidence>
<dbReference type="InterPro" id="IPR004327">
    <property type="entry name" value="Phstyr_phstse_ac"/>
</dbReference>
<reference evidence="7 8" key="1">
    <citation type="submission" date="2018-10" db="EMBL/GenBank/DDBJ databases">
        <title>Draft genome sequence of the microsporidian Tubulinosema ratisbonensis.</title>
        <authorList>
            <person name="Polonais V."/>
            <person name="Peyretaillade E."/>
            <person name="Niehus S."/>
            <person name="Wawrzyniak I."/>
            <person name="Franchet A."/>
            <person name="Gaspin C."/>
            <person name="Reichstadt M."/>
            <person name="Belser C."/>
            <person name="Labadie K."/>
            <person name="Delbac F."/>
            <person name="Ferrandon D."/>
        </authorList>
    </citation>
    <scope>NUCLEOTIDE SEQUENCE [LARGE SCALE GENOMIC DNA]</scope>
    <source>
        <strain evidence="7 8">Franzen</strain>
    </source>
</reference>
<evidence type="ECO:0000313" key="7">
    <source>
        <dbReference type="EMBL" id="RVD90912.1"/>
    </source>
</evidence>
<dbReference type="EC" id="5.2.1.8" evidence="6"/>
<comment type="catalytic activity">
    <reaction evidence="1 6">
        <text>[protein]-peptidylproline (omega=180) = [protein]-peptidylproline (omega=0)</text>
        <dbReference type="Rhea" id="RHEA:16237"/>
        <dbReference type="Rhea" id="RHEA-COMP:10747"/>
        <dbReference type="Rhea" id="RHEA-COMP:10748"/>
        <dbReference type="ChEBI" id="CHEBI:83833"/>
        <dbReference type="ChEBI" id="CHEBI:83834"/>
        <dbReference type="EC" id="5.2.1.8"/>
    </reaction>
</comment>
<dbReference type="PANTHER" id="PTHR10012">
    <property type="entry name" value="SERINE/THREONINE-PROTEIN PHOSPHATASE 2A REGULATORY SUBUNIT B"/>
    <property type="match status" value="1"/>
</dbReference>
<evidence type="ECO:0000256" key="4">
    <source>
        <dbReference type="ARBA" id="ARBA00023110"/>
    </source>
</evidence>
<evidence type="ECO:0000256" key="1">
    <source>
        <dbReference type="ARBA" id="ARBA00000971"/>
    </source>
</evidence>
<name>A0A437AIE6_9MICR</name>
<evidence type="ECO:0000256" key="2">
    <source>
        <dbReference type="ARBA" id="ARBA00004496"/>
    </source>
</evidence>